<evidence type="ECO:0000313" key="2">
    <source>
        <dbReference type="Proteomes" id="UP000606274"/>
    </source>
</evidence>
<name>A0A8T0BRQ6_SILME</name>
<dbReference type="PROSITE" id="PS51257">
    <property type="entry name" value="PROKAR_LIPOPROTEIN"/>
    <property type="match status" value="1"/>
</dbReference>
<evidence type="ECO:0000313" key="1">
    <source>
        <dbReference type="EMBL" id="KAF7710011.1"/>
    </source>
</evidence>
<accession>A0A8T0BRQ6</accession>
<sequence>MSATRRRRSSGCSSCGLCGAGGCRSRNSVPASRVVELKPRLFPGDTIMETGEVVPELPEAHGHAHH</sequence>
<reference evidence="1" key="1">
    <citation type="submission" date="2020-08" db="EMBL/GenBank/DDBJ databases">
        <title>Chromosome-level assembly of Southern catfish (Silurus meridionalis) provides insights into visual adaptation to the nocturnal and benthic lifestyles.</title>
        <authorList>
            <person name="Zhang Y."/>
            <person name="Wang D."/>
            <person name="Peng Z."/>
        </authorList>
    </citation>
    <scope>NUCLEOTIDE SEQUENCE</scope>
    <source>
        <strain evidence="1">SWU-2019-XX</strain>
        <tissue evidence="1">Muscle</tissue>
    </source>
</reference>
<comment type="caution">
    <text evidence="1">The sequence shown here is derived from an EMBL/GenBank/DDBJ whole genome shotgun (WGS) entry which is preliminary data.</text>
</comment>
<keyword evidence="2" id="KW-1185">Reference proteome</keyword>
<proteinExistence type="predicted"/>
<organism evidence="1 2">
    <name type="scientific">Silurus meridionalis</name>
    <name type="common">Southern catfish</name>
    <name type="synonym">Silurus soldatovi meridionalis</name>
    <dbReference type="NCBI Taxonomy" id="175797"/>
    <lineage>
        <taxon>Eukaryota</taxon>
        <taxon>Metazoa</taxon>
        <taxon>Chordata</taxon>
        <taxon>Craniata</taxon>
        <taxon>Vertebrata</taxon>
        <taxon>Euteleostomi</taxon>
        <taxon>Actinopterygii</taxon>
        <taxon>Neopterygii</taxon>
        <taxon>Teleostei</taxon>
        <taxon>Ostariophysi</taxon>
        <taxon>Siluriformes</taxon>
        <taxon>Siluridae</taxon>
        <taxon>Silurus</taxon>
    </lineage>
</organism>
<protein>
    <submittedName>
        <fullName evidence="1">Uncharacterized protein</fullName>
    </submittedName>
</protein>
<gene>
    <name evidence="1" type="ORF">HF521_008883</name>
</gene>
<dbReference type="EMBL" id="JABFDY010000002">
    <property type="protein sequence ID" value="KAF7710011.1"/>
    <property type="molecule type" value="Genomic_DNA"/>
</dbReference>
<dbReference type="Proteomes" id="UP000606274">
    <property type="component" value="Unassembled WGS sequence"/>
</dbReference>
<dbReference type="AlphaFoldDB" id="A0A8T0BRQ6"/>